<evidence type="ECO:0000313" key="7">
    <source>
        <dbReference type="Proteomes" id="UP001159405"/>
    </source>
</evidence>
<organism evidence="6 7">
    <name type="scientific">Porites lobata</name>
    <dbReference type="NCBI Taxonomy" id="104759"/>
    <lineage>
        <taxon>Eukaryota</taxon>
        <taxon>Metazoa</taxon>
        <taxon>Cnidaria</taxon>
        <taxon>Anthozoa</taxon>
        <taxon>Hexacorallia</taxon>
        <taxon>Scleractinia</taxon>
        <taxon>Fungiina</taxon>
        <taxon>Poritidae</taxon>
        <taxon>Porites</taxon>
    </lineage>
</organism>
<evidence type="ECO:0000256" key="4">
    <source>
        <dbReference type="ARBA" id="ARBA00023136"/>
    </source>
</evidence>
<comment type="caution">
    <text evidence="6">The sequence shown here is derived from an EMBL/GenBank/DDBJ whole genome shotgun (WGS) entry which is preliminary data.</text>
</comment>
<keyword evidence="3 5" id="KW-1133">Transmembrane helix</keyword>
<dbReference type="PANTHER" id="PTHR12859:SF0">
    <property type="entry name" value="PRA1 FAMILY PROTEIN"/>
    <property type="match status" value="1"/>
</dbReference>
<feature type="transmembrane region" description="Helical" evidence="5">
    <location>
        <begin position="39"/>
        <end position="59"/>
    </location>
</feature>
<feature type="transmembrane region" description="Helical" evidence="5">
    <location>
        <begin position="120"/>
        <end position="137"/>
    </location>
</feature>
<dbReference type="PANTHER" id="PTHR12859">
    <property type="entry name" value="PRA1 PROTEIN"/>
    <property type="match status" value="1"/>
</dbReference>
<comment type="similarity">
    <text evidence="5">Belongs to the PRA1 family.</text>
</comment>
<comment type="subcellular location">
    <subcellularLocation>
        <location evidence="1 5">Membrane</location>
        <topology evidence="1 5">Multi-pass membrane protein</topology>
    </subcellularLocation>
</comment>
<reference evidence="6 7" key="1">
    <citation type="submission" date="2022-05" db="EMBL/GenBank/DDBJ databases">
        <authorList>
            <consortium name="Genoscope - CEA"/>
            <person name="William W."/>
        </authorList>
    </citation>
    <scope>NUCLEOTIDE SEQUENCE [LARGE SCALE GENOMIC DNA]</scope>
</reference>
<dbReference type="Proteomes" id="UP001159405">
    <property type="component" value="Unassembled WGS sequence"/>
</dbReference>
<gene>
    <name evidence="6" type="ORF">PLOB_00023723</name>
</gene>
<feature type="transmembrane region" description="Helical" evidence="5">
    <location>
        <begin position="96"/>
        <end position="114"/>
    </location>
</feature>
<evidence type="ECO:0000256" key="2">
    <source>
        <dbReference type="ARBA" id="ARBA00022692"/>
    </source>
</evidence>
<dbReference type="EMBL" id="CALNXK010000028">
    <property type="protein sequence ID" value="CAH3115509.1"/>
    <property type="molecule type" value="Genomic_DNA"/>
</dbReference>
<keyword evidence="4 5" id="KW-0472">Membrane</keyword>
<feature type="transmembrane region" description="Helical" evidence="5">
    <location>
        <begin position="65"/>
        <end position="84"/>
    </location>
</feature>
<dbReference type="InterPro" id="IPR004895">
    <property type="entry name" value="Prenylated_rab_accept_PRA1"/>
</dbReference>
<protein>
    <recommendedName>
        <fullName evidence="5">PRA1 family protein</fullName>
    </recommendedName>
</protein>
<proteinExistence type="inferred from homology"/>
<keyword evidence="7" id="KW-1185">Reference proteome</keyword>
<evidence type="ECO:0000256" key="1">
    <source>
        <dbReference type="ARBA" id="ARBA00004141"/>
    </source>
</evidence>
<accession>A0ABN8NMV9</accession>
<name>A0ABN8NMV9_9CNID</name>
<dbReference type="Pfam" id="PF03208">
    <property type="entry name" value="PRA1"/>
    <property type="match status" value="1"/>
</dbReference>
<evidence type="ECO:0000313" key="6">
    <source>
        <dbReference type="EMBL" id="CAH3115509.1"/>
    </source>
</evidence>
<sequence>MAVQFPPVRSLQDFITDAQFTAPTFHDRDRMENRMVNNLIYYQTNYLLCAILILILVGVMYPKDLMIGTVSLVSTFILFGVAQSRESRVARIKRRYPFLVPASVLGLAVFIIYALGSMLVFLWGVSMPLAVILLHAATHKRNIKNKFANVTELFKEDVTPMTVILSKICSSGDDDTENRQR</sequence>
<evidence type="ECO:0000256" key="5">
    <source>
        <dbReference type="RuleBase" id="RU363107"/>
    </source>
</evidence>
<evidence type="ECO:0000256" key="3">
    <source>
        <dbReference type="ARBA" id="ARBA00022989"/>
    </source>
</evidence>
<keyword evidence="2 5" id="KW-0812">Transmembrane</keyword>